<keyword evidence="2" id="KW-0732">Signal</keyword>
<accession>G4WVY8</accession>
<evidence type="ECO:0000256" key="2">
    <source>
        <dbReference type="SAM" id="SignalP"/>
    </source>
</evidence>
<feature type="repeat" description="TPR" evidence="1">
    <location>
        <begin position="74"/>
        <end position="107"/>
    </location>
</feature>
<dbReference type="InterPro" id="IPR011990">
    <property type="entry name" value="TPR-like_helical_dom_sf"/>
</dbReference>
<dbReference type="EMBL" id="JF429416">
    <property type="protein sequence ID" value="AEQ20590.1"/>
    <property type="molecule type" value="Genomic_DNA"/>
</dbReference>
<evidence type="ECO:0000313" key="3">
    <source>
        <dbReference type="EMBL" id="AEQ20590.1"/>
    </source>
</evidence>
<evidence type="ECO:0000256" key="1">
    <source>
        <dbReference type="PROSITE-ProRule" id="PRU00339"/>
    </source>
</evidence>
<dbReference type="Pfam" id="PF14559">
    <property type="entry name" value="TPR_19"/>
    <property type="match status" value="1"/>
</dbReference>
<proteinExistence type="predicted"/>
<reference evidence="3" key="2">
    <citation type="journal article" date="2011" name="J. Bacteriol.">
        <title>Long-chain N-acyl amino acid synthases are linked to the putative PEP-CTERM/exosortase protein-sorting system in Gram-negative bacteria.</title>
        <authorList>
            <person name="Craig J.W."/>
            <person name="Cherry M.A."/>
            <person name="Brady S.F."/>
        </authorList>
    </citation>
    <scope>NUCLEOTIDE SEQUENCE</scope>
</reference>
<dbReference type="SUPFAM" id="SSF48452">
    <property type="entry name" value="TPR-like"/>
    <property type="match status" value="1"/>
</dbReference>
<protein>
    <submittedName>
        <fullName evidence="3">Tetratricopeptide repeat domain protein</fullName>
    </submittedName>
</protein>
<dbReference type="AlphaFoldDB" id="G4WVY8"/>
<keyword evidence="1" id="KW-0802">TPR repeat</keyword>
<dbReference type="Gene3D" id="1.25.40.10">
    <property type="entry name" value="Tetratricopeptide repeat domain"/>
    <property type="match status" value="1"/>
</dbReference>
<name>G4WVY8_9BACT</name>
<feature type="chain" id="PRO_5003470754" evidence="2">
    <location>
        <begin position="22"/>
        <end position="119"/>
    </location>
</feature>
<organism evidence="3">
    <name type="scientific">uncultured bacterium CSLF42</name>
    <dbReference type="NCBI Taxonomy" id="1091574"/>
    <lineage>
        <taxon>Bacteria</taxon>
        <taxon>environmental samples</taxon>
    </lineage>
</organism>
<dbReference type="InterPro" id="IPR019734">
    <property type="entry name" value="TPR_rpt"/>
</dbReference>
<reference evidence="3" key="1">
    <citation type="journal article" date="2004" name="Appl. Environ. Microbiol.">
        <title>Long-chain N-acyltyrosine synthases from environmental DNA.</title>
        <authorList>
            <person name="Brady S.F."/>
            <person name="Chao C.J."/>
            <person name="Clardy J."/>
        </authorList>
    </citation>
    <scope>NUCLEOTIDE SEQUENCE</scope>
</reference>
<feature type="signal peptide" evidence="2">
    <location>
        <begin position="1"/>
        <end position="21"/>
    </location>
</feature>
<sequence>MRRTLILSALLLGWPTTPLHAADNDSASESPRPGDEFTDIDQLVFDARRAFQQRQFDAAITTCEKILQKDPGHLIALKIMGSGYFMLEDYDRARHVWERALELAPEDPDIPKYMARLPQ</sequence>
<dbReference type="SMART" id="SM00028">
    <property type="entry name" value="TPR"/>
    <property type="match status" value="2"/>
</dbReference>
<dbReference type="PROSITE" id="PS50005">
    <property type="entry name" value="TPR"/>
    <property type="match status" value="1"/>
</dbReference>